<dbReference type="Gene3D" id="3.10.20.90">
    <property type="entry name" value="Phosphatidylinositol 3-kinase Catalytic Subunit, Chain A, domain 1"/>
    <property type="match status" value="1"/>
</dbReference>
<dbReference type="InterPro" id="IPR000270">
    <property type="entry name" value="PB1_dom"/>
</dbReference>
<dbReference type="PANTHER" id="PTHR32002">
    <property type="entry name" value="PROTEIN NLP8"/>
    <property type="match status" value="1"/>
</dbReference>
<feature type="region of interest" description="Disordered" evidence="5">
    <location>
        <begin position="54"/>
        <end position="81"/>
    </location>
</feature>
<name>A0AAV5KH61_9ROSI</name>
<gene>
    <name evidence="8" type="ORF">SLEP1_g33566</name>
</gene>
<dbReference type="InterPro" id="IPR003035">
    <property type="entry name" value="RWP-RK_dom"/>
</dbReference>
<evidence type="ECO:0000256" key="3">
    <source>
        <dbReference type="ARBA" id="ARBA00023163"/>
    </source>
</evidence>
<evidence type="ECO:0000259" key="6">
    <source>
        <dbReference type="PROSITE" id="PS51519"/>
    </source>
</evidence>
<feature type="compositionally biased region" description="Polar residues" evidence="5">
    <location>
        <begin position="54"/>
        <end position="66"/>
    </location>
</feature>
<dbReference type="Proteomes" id="UP001054252">
    <property type="component" value="Unassembled WGS sequence"/>
</dbReference>
<evidence type="ECO:0000256" key="2">
    <source>
        <dbReference type="ARBA" id="ARBA00023125"/>
    </source>
</evidence>
<reference evidence="8 9" key="1">
    <citation type="journal article" date="2021" name="Commun. Biol.">
        <title>The genome of Shorea leprosula (Dipterocarpaceae) highlights the ecological relevance of drought in aseasonal tropical rainforests.</title>
        <authorList>
            <person name="Ng K.K.S."/>
            <person name="Kobayashi M.J."/>
            <person name="Fawcett J.A."/>
            <person name="Hatakeyama M."/>
            <person name="Paape T."/>
            <person name="Ng C.H."/>
            <person name="Ang C.C."/>
            <person name="Tnah L.H."/>
            <person name="Lee C.T."/>
            <person name="Nishiyama T."/>
            <person name="Sese J."/>
            <person name="O'Brien M.J."/>
            <person name="Copetti D."/>
            <person name="Mohd Noor M.I."/>
            <person name="Ong R.C."/>
            <person name="Putra M."/>
            <person name="Sireger I.Z."/>
            <person name="Indrioko S."/>
            <person name="Kosugi Y."/>
            <person name="Izuno A."/>
            <person name="Isagi Y."/>
            <person name="Lee S.L."/>
            <person name="Shimizu K.K."/>
        </authorList>
    </citation>
    <scope>NUCLEOTIDE SEQUENCE [LARGE SCALE GENOMIC DNA]</scope>
    <source>
        <strain evidence="8">214</strain>
    </source>
</reference>
<protein>
    <recommendedName>
        <fullName evidence="10">Protein NLP2-like</fullName>
    </recommendedName>
</protein>
<feature type="region of interest" description="Disordered" evidence="5">
    <location>
        <begin position="584"/>
        <end position="631"/>
    </location>
</feature>
<keyword evidence="4" id="KW-0539">Nucleus</keyword>
<evidence type="ECO:0000313" key="8">
    <source>
        <dbReference type="EMBL" id="GKV23884.1"/>
    </source>
</evidence>
<dbReference type="PROSITE" id="PS51745">
    <property type="entry name" value="PB1"/>
    <property type="match status" value="1"/>
</dbReference>
<dbReference type="GO" id="GO:0003700">
    <property type="term" value="F:DNA-binding transcription factor activity"/>
    <property type="evidence" value="ECO:0007669"/>
    <property type="project" value="InterPro"/>
</dbReference>
<dbReference type="SMART" id="SM00666">
    <property type="entry name" value="PB1"/>
    <property type="match status" value="1"/>
</dbReference>
<dbReference type="PROSITE" id="PS51519">
    <property type="entry name" value="RWP_RK"/>
    <property type="match status" value="1"/>
</dbReference>
<dbReference type="PANTHER" id="PTHR32002:SF46">
    <property type="entry name" value="PROTEIN NLP2"/>
    <property type="match status" value="1"/>
</dbReference>
<feature type="domain" description="PB1" evidence="7">
    <location>
        <begin position="853"/>
        <end position="936"/>
    </location>
</feature>
<feature type="domain" description="RWP-RK" evidence="6">
    <location>
        <begin position="618"/>
        <end position="701"/>
    </location>
</feature>
<dbReference type="InterPro" id="IPR045012">
    <property type="entry name" value="NLP"/>
</dbReference>
<dbReference type="AlphaFoldDB" id="A0AAV5KH61"/>
<keyword evidence="2" id="KW-0238">DNA-binding</keyword>
<keyword evidence="3" id="KW-0804">Transcription</keyword>
<dbReference type="Pfam" id="PF02042">
    <property type="entry name" value="RWP-RK"/>
    <property type="match status" value="1"/>
</dbReference>
<evidence type="ECO:0000313" key="9">
    <source>
        <dbReference type="Proteomes" id="UP001054252"/>
    </source>
</evidence>
<keyword evidence="9" id="KW-1185">Reference proteome</keyword>
<dbReference type="InterPro" id="IPR034891">
    <property type="entry name" value="PB1_NLP"/>
</dbReference>
<sequence>MENGGFPPNSMLGTSPEAAMDMDFMDELLFEGCWLETSDRVNFMQPGPSISGTLNDPSLCLPSSGSHAGHVSIRSQHQVNHEETDIKVLQLPSYPKTEDLSKSQSQNQGAVGAATSSVQSGSSVVEGTELGSRWWIGPRVVPGHSSFVKDRLMQAIGYLKECTKDGDVLIQIWVPMKRGEKHVLITEDQPYSLNTNCERLERYRNVSKNYNFPAEKDSKEAVGLPGRVYLGKLPEWTPDVRLFRSYEYPRINFAQQYDVRGSLGLPVFERGSGTCLGVVEIVTTTQKMNYRPELENVCKALEAVDLRSSENFSPLNVEVSNDLYQVALPEIAAVLRSVCKTHRLPLALTWAPCIRQGKGGCRHSDENYQHCVSTIDAACVVANAELLEFHEACSEHHLLRGEGIVGRAFTTHKQCFATNITAFSKTNYPLSHYARMFGLCAAVAIPLCSIYTRSVEFVLELFLPKDCYNSEQQKQMQNSLSGVMQQACQSLHVISDKELEEVILPVKEIVVNSDERPNVVGSQFRSSLLKESSLEESSIAQMREAQQKGKGVSVPCKYQKEERKQELKVTALWDNTRQESYIKQGISERRQVQRHSGTKSSVKGRGESSSSGGSQTLQGRKSGEKRRTKRGKAISLQVLRQYFAGSLKDAAKSIGVCPTTLKRICRQHGITRWPSRKIKKVGHSLRKLQLVIDSVQGAEGSIQIGSFYSTFPELSSPSISQNGPSSSLKMNDHPKLSVTQHEGTLFSRGAATLKSASSTCSQSSGSGTSCSTRARQHSTMMNALSNAEGLMAEDPDGVLKRAHCGLELHALKQEEPKPLARSQSQKTFEEHPGLQTPPPLRRSCSQQLQDGGAFKVKATFGEVKIRFSLRSNWSFRDLQHEIAKRFNIDDFSRISLKYLDDDHEWVLLTCDADLEECKDVYKSAQSRTIQIFLRQAPHAGVGSSFGSSAPA</sequence>
<dbReference type="InterPro" id="IPR053793">
    <property type="entry name" value="PB1-like"/>
</dbReference>
<comment type="caution">
    <text evidence="8">The sequence shown here is derived from an EMBL/GenBank/DDBJ whole genome shotgun (WGS) entry which is preliminary data.</text>
</comment>
<dbReference type="GO" id="GO:0003677">
    <property type="term" value="F:DNA binding"/>
    <property type="evidence" value="ECO:0007669"/>
    <property type="project" value="UniProtKB-KW"/>
</dbReference>
<dbReference type="EMBL" id="BPVZ01000064">
    <property type="protein sequence ID" value="GKV23884.1"/>
    <property type="molecule type" value="Genomic_DNA"/>
</dbReference>
<accession>A0AAV5KH61</accession>
<keyword evidence="1" id="KW-0805">Transcription regulation</keyword>
<dbReference type="InterPro" id="IPR055081">
    <property type="entry name" value="NLP1-9_GAF"/>
</dbReference>
<evidence type="ECO:0000256" key="5">
    <source>
        <dbReference type="SAM" id="MobiDB-lite"/>
    </source>
</evidence>
<dbReference type="Pfam" id="PF00564">
    <property type="entry name" value="PB1"/>
    <property type="match status" value="1"/>
</dbReference>
<dbReference type="SUPFAM" id="SSF54277">
    <property type="entry name" value="CAD &amp; PB1 domains"/>
    <property type="match status" value="1"/>
</dbReference>
<evidence type="ECO:0008006" key="10">
    <source>
        <dbReference type="Google" id="ProtNLM"/>
    </source>
</evidence>
<feature type="region of interest" description="Disordered" evidence="5">
    <location>
        <begin position="97"/>
        <end position="122"/>
    </location>
</feature>
<organism evidence="8 9">
    <name type="scientific">Rubroshorea leprosula</name>
    <dbReference type="NCBI Taxonomy" id="152421"/>
    <lineage>
        <taxon>Eukaryota</taxon>
        <taxon>Viridiplantae</taxon>
        <taxon>Streptophyta</taxon>
        <taxon>Embryophyta</taxon>
        <taxon>Tracheophyta</taxon>
        <taxon>Spermatophyta</taxon>
        <taxon>Magnoliopsida</taxon>
        <taxon>eudicotyledons</taxon>
        <taxon>Gunneridae</taxon>
        <taxon>Pentapetalae</taxon>
        <taxon>rosids</taxon>
        <taxon>malvids</taxon>
        <taxon>Malvales</taxon>
        <taxon>Dipterocarpaceae</taxon>
        <taxon>Rubroshorea</taxon>
    </lineage>
</organism>
<proteinExistence type="predicted"/>
<feature type="region of interest" description="Disordered" evidence="5">
    <location>
        <begin position="813"/>
        <end position="840"/>
    </location>
</feature>
<feature type="compositionally biased region" description="Low complexity" evidence="5">
    <location>
        <begin position="109"/>
        <end position="122"/>
    </location>
</feature>
<evidence type="ECO:0000256" key="1">
    <source>
        <dbReference type="ARBA" id="ARBA00023015"/>
    </source>
</evidence>
<feature type="compositionally biased region" description="Low complexity" evidence="5">
    <location>
        <begin position="600"/>
        <end position="614"/>
    </location>
</feature>
<evidence type="ECO:0000259" key="7">
    <source>
        <dbReference type="PROSITE" id="PS51745"/>
    </source>
</evidence>
<dbReference type="CDD" id="cd06407">
    <property type="entry name" value="PB1_NLP"/>
    <property type="match status" value="1"/>
</dbReference>
<evidence type="ECO:0000256" key="4">
    <source>
        <dbReference type="ARBA" id="ARBA00023242"/>
    </source>
</evidence>
<dbReference type="Pfam" id="PF22922">
    <property type="entry name" value="GAF_NLP"/>
    <property type="match status" value="1"/>
</dbReference>